<dbReference type="AlphaFoldDB" id="L7L6H6"/>
<dbReference type="InterPro" id="IPR005693">
    <property type="entry name" value="Mce"/>
</dbReference>
<dbReference type="STRING" id="1121927.GOHSU_04_02260"/>
<dbReference type="GO" id="GO:0005576">
    <property type="term" value="C:extracellular region"/>
    <property type="evidence" value="ECO:0007669"/>
    <property type="project" value="TreeGrafter"/>
</dbReference>
<organism evidence="4 5">
    <name type="scientific">Gordonia hirsuta DSM 44140 = NBRC 16056</name>
    <dbReference type="NCBI Taxonomy" id="1121927"/>
    <lineage>
        <taxon>Bacteria</taxon>
        <taxon>Bacillati</taxon>
        <taxon>Actinomycetota</taxon>
        <taxon>Actinomycetes</taxon>
        <taxon>Mycobacteriales</taxon>
        <taxon>Gordoniaceae</taxon>
        <taxon>Gordonia</taxon>
    </lineage>
</organism>
<dbReference type="InterPro" id="IPR052336">
    <property type="entry name" value="MlaD_Phospholipid_Transporter"/>
</dbReference>
<feature type="compositionally biased region" description="Polar residues" evidence="1">
    <location>
        <begin position="410"/>
        <end position="432"/>
    </location>
</feature>
<evidence type="ECO:0000259" key="2">
    <source>
        <dbReference type="Pfam" id="PF02470"/>
    </source>
</evidence>
<dbReference type="InterPro" id="IPR024516">
    <property type="entry name" value="Mce_C"/>
</dbReference>
<feature type="domain" description="Mce/MlaD" evidence="2">
    <location>
        <begin position="41"/>
        <end position="114"/>
    </location>
</feature>
<dbReference type="PANTHER" id="PTHR33371">
    <property type="entry name" value="INTERMEMBRANE PHOSPHOLIPID TRANSPORT SYSTEM BINDING PROTEIN MLAD-RELATED"/>
    <property type="match status" value="1"/>
</dbReference>
<feature type="region of interest" description="Disordered" evidence="1">
    <location>
        <begin position="393"/>
        <end position="435"/>
    </location>
</feature>
<dbReference type="EMBL" id="BANT01000004">
    <property type="protein sequence ID" value="GAC56356.1"/>
    <property type="molecule type" value="Genomic_DNA"/>
</dbReference>
<sequence length="475" mass="49261">MTIRKSTLVRLTIFAVVGLLALVVVGVRYAQLPQQAGVGRYAVTVDMDSAGGLYPNANVTYRGTQVGRVTEVVTTRTGARAELSIDSTQTIPADLDAYVQGMSAVGEMYLNLVPRRAAGGNLHGGSRIPADRVTLAPDAGELLGAAQTLLASVPTDDLQTVIDESFTALSGQGPALRTLVQSVTALAAEARAAVDPTATLIDQLGPLLWTQEVSADAIAAWTSSLARVTGTLADSDAALRGVLDSAGPAAHAAAEVFSDLEPFFGMLLSNLVTVEQVGAVYNPGLEQILVLFPPLIAASQGAGLVNADDPGQNTFFANQLNDPPPCIEGFLPPSERRSPADTSPAPAPKDLYCKVAPDDPRSVRGARNLPCLEYPGYRAATVKLCRQKAGGQAPRAAATTGRSAAPAHRSAQTSRSGSSTTAPAGRNASTSRVKMVDFDPVRGSYVGDDGITYRVGGTVRGQVPTLGDMLTGRAD</sequence>
<protein>
    <submittedName>
        <fullName evidence="4">Mce family protein</fullName>
    </submittedName>
</protein>
<reference evidence="4 5" key="1">
    <citation type="submission" date="2012-12" db="EMBL/GenBank/DDBJ databases">
        <title>Whole genome shotgun sequence of Gordonia hirsuta NBRC 16056.</title>
        <authorList>
            <person name="Isaki-Nakamura S."/>
            <person name="Hosoyama A."/>
            <person name="Tsuchikane K."/>
            <person name="Katsumata H."/>
            <person name="Baba S."/>
            <person name="Yamazaki S."/>
            <person name="Fujita N."/>
        </authorList>
    </citation>
    <scope>NUCLEOTIDE SEQUENCE [LARGE SCALE GENOMIC DNA]</scope>
    <source>
        <strain evidence="4 5">NBRC 16056</strain>
    </source>
</reference>
<dbReference type="Pfam" id="PF11887">
    <property type="entry name" value="Mce4_CUP1"/>
    <property type="match status" value="1"/>
</dbReference>
<dbReference type="Pfam" id="PF02470">
    <property type="entry name" value="MlaD"/>
    <property type="match status" value="1"/>
</dbReference>
<dbReference type="Proteomes" id="UP000053405">
    <property type="component" value="Unassembled WGS sequence"/>
</dbReference>
<dbReference type="eggNOG" id="COG1463">
    <property type="taxonomic scope" value="Bacteria"/>
</dbReference>
<dbReference type="RefSeq" id="WP_005936403.1">
    <property type="nucleotide sequence ID" value="NZ_ATVK01000041.1"/>
</dbReference>
<accession>L7L6H6</accession>
<dbReference type="NCBIfam" id="TIGR00996">
    <property type="entry name" value="Mtu_fam_mce"/>
    <property type="match status" value="1"/>
</dbReference>
<comment type="caution">
    <text evidence="4">The sequence shown here is derived from an EMBL/GenBank/DDBJ whole genome shotgun (WGS) entry which is preliminary data.</text>
</comment>
<evidence type="ECO:0000313" key="5">
    <source>
        <dbReference type="Proteomes" id="UP000053405"/>
    </source>
</evidence>
<dbReference type="PANTHER" id="PTHR33371:SF16">
    <property type="entry name" value="MCE-FAMILY PROTEIN MCE3F"/>
    <property type="match status" value="1"/>
</dbReference>
<name>L7L6H6_9ACTN</name>
<feature type="compositionally biased region" description="Low complexity" evidence="1">
    <location>
        <begin position="393"/>
        <end position="407"/>
    </location>
</feature>
<proteinExistence type="predicted"/>
<feature type="domain" description="Mammalian cell entry C-terminal" evidence="3">
    <location>
        <begin position="121"/>
        <end position="288"/>
    </location>
</feature>
<evidence type="ECO:0000256" key="1">
    <source>
        <dbReference type="SAM" id="MobiDB-lite"/>
    </source>
</evidence>
<gene>
    <name evidence="4" type="primary">mceF</name>
    <name evidence="4" type="ORF">GOHSU_04_02260</name>
</gene>
<dbReference type="InterPro" id="IPR003399">
    <property type="entry name" value="Mce/MlaD"/>
</dbReference>
<keyword evidence="5" id="KW-1185">Reference proteome</keyword>
<evidence type="ECO:0000313" key="4">
    <source>
        <dbReference type="EMBL" id="GAC56356.1"/>
    </source>
</evidence>
<feature type="region of interest" description="Disordered" evidence="1">
    <location>
        <begin position="317"/>
        <end position="359"/>
    </location>
</feature>
<evidence type="ECO:0000259" key="3">
    <source>
        <dbReference type="Pfam" id="PF11887"/>
    </source>
</evidence>